<keyword evidence="3" id="KW-0223">Dioxygenase</keyword>
<dbReference type="InterPro" id="IPR034812">
    <property type="entry name" value="Ppo-like_N"/>
</dbReference>
<evidence type="ECO:0000256" key="3">
    <source>
        <dbReference type="ARBA" id="ARBA00022964"/>
    </source>
</evidence>
<keyword evidence="1 6" id="KW-0349">Heme</keyword>
<keyword evidence="5 6" id="KW-0408">Iron</keyword>
<dbReference type="GO" id="GO:0004601">
    <property type="term" value="F:peroxidase activity"/>
    <property type="evidence" value="ECO:0007669"/>
    <property type="project" value="InterPro"/>
</dbReference>
<dbReference type="Proteomes" id="UP000807353">
    <property type="component" value="Unassembled WGS sequence"/>
</dbReference>
<dbReference type="AlphaFoldDB" id="A0A9P5YCC6"/>
<dbReference type="GO" id="GO:0016705">
    <property type="term" value="F:oxidoreductase activity, acting on paired donors, with incorporation or reduction of molecular oxygen"/>
    <property type="evidence" value="ECO:0007669"/>
    <property type="project" value="InterPro"/>
</dbReference>
<evidence type="ECO:0000256" key="4">
    <source>
        <dbReference type="ARBA" id="ARBA00023002"/>
    </source>
</evidence>
<evidence type="ECO:0000256" key="2">
    <source>
        <dbReference type="ARBA" id="ARBA00022723"/>
    </source>
</evidence>
<keyword evidence="4" id="KW-0560">Oxidoreductase</keyword>
<dbReference type="GO" id="GO:0006979">
    <property type="term" value="P:response to oxidative stress"/>
    <property type="evidence" value="ECO:0007669"/>
    <property type="project" value="InterPro"/>
</dbReference>
<dbReference type="GO" id="GO:0005506">
    <property type="term" value="F:iron ion binding"/>
    <property type="evidence" value="ECO:0007669"/>
    <property type="project" value="InterPro"/>
</dbReference>
<sequence length="1064" mass="118618">MSPKRMPSVFRKSSKESDTGDASDSSKETKDKGTAPTQTFKEQIKKGLSEVSTLPALLDAFRNAESVDDRKFLLEHGITFVSRLNENDPLQSRIQSKAQDKIVQLLYNDLAHPAATSISSKYAWRTADGSHNNIDLPDMGKAGTPYSRSVQQTHPLPKNQLPDPGLLFDTLLKRDGFVKHPAGLSSLMFSFAALVIHSVFRTSHHDVNINETSSYVDLSPLYGHNQAAQDKIRVRDGRGLILPDVFAEDRLLLLPPAVCALLVLFSRNHNYIAKKLLEINERGTYEDPTKLKSDNPEAKTKLLNQEEEIFQIARLINAGWFASVVFSDYFSSILGLVREGSSWVLDPFGEMRMDDHSVFERGKGNVCSVEFNCLYRWHATTSEEDEKWVGKIFDNIFDGKSPDDVTPEDFKNAGHKIQASQPDITHWTFGDLKRQADGTFRDADLANILQNATEHPAGAFRARGTPASMRLHEIMGIEQNRRWGVCSLNDFRKYLGLKPYKSFKEWNPDPEIAEAAEKLYGNIDYLELYVGLQAEDAKPVIDGAGLCPGYTISRAILSDAIALTRGDRFFTHDYTPFNLTAWGFADCQRDSGAFGFGSTLGRLFLRTLPNNFTENSTYAFFPLMTPDSMTTYLKKLGCLDQYDMTRPKERSPVHLINEYSDVAQVLGNAANFIEPYARRATRVLSGNGFYTAGTDEEQAKTTAALASSPEAISKIGQFFHDTTRQLITANSFSLVGNKTHAVDIVRDVLKLVPIYWAAADIAGIQLTTKDHPQGDYTPIELYNILGDIYSFIFLEIEASKVMVLEGKVRPHVRKLLMHIKNHLHGNGSNRNSVAGIVGSVNAMFSKPKKTEQHELIKRLAQIGRSGDELANTVLALMVASTVELSLVLTNMTNLYLGSEHHTAIRSLVKSVDLKTQLDGYAYEALRIDPPFQGVYRIAAKDQTIGKISVKEGDRVFLNMARANTDESVFTSAQSINVARGTKGYLQVDSTFNHLGEGVTVKIMTEVLRAIFSLENVRRAPGQSGGLCRFKDHARPDLRFAYLDDKQYSSAWPTSMSIQYDSTKA</sequence>
<keyword evidence="9" id="KW-1185">Reference proteome</keyword>
<evidence type="ECO:0000256" key="6">
    <source>
        <dbReference type="PIRSR" id="PIRSR619791-2"/>
    </source>
</evidence>
<evidence type="ECO:0000256" key="1">
    <source>
        <dbReference type="ARBA" id="ARBA00022617"/>
    </source>
</evidence>
<dbReference type="GO" id="GO:0020037">
    <property type="term" value="F:heme binding"/>
    <property type="evidence" value="ECO:0007669"/>
    <property type="project" value="InterPro"/>
</dbReference>
<dbReference type="PRINTS" id="PR00457">
    <property type="entry name" value="ANPEROXIDASE"/>
</dbReference>
<evidence type="ECO:0000313" key="9">
    <source>
        <dbReference type="Proteomes" id="UP000807353"/>
    </source>
</evidence>
<gene>
    <name evidence="8" type="ORF">BDZ94DRAFT_1252055</name>
</gene>
<comment type="caution">
    <text evidence="8">The sequence shown here is derived from an EMBL/GenBank/DDBJ whole genome shotgun (WGS) entry which is preliminary data.</text>
</comment>
<dbReference type="SUPFAM" id="SSF48113">
    <property type="entry name" value="Heme-dependent peroxidases"/>
    <property type="match status" value="1"/>
</dbReference>
<dbReference type="CDD" id="cd09817">
    <property type="entry name" value="linoleate_diol_synthase_like"/>
    <property type="match status" value="1"/>
</dbReference>
<feature type="region of interest" description="Disordered" evidence="7">
    <location>
        <begin position="1"/>
        <end position="41"/>
    </location>
</feature>
<reference evidence="8" key="1">
    <citation type="submission" date="2020-11" db="EMBL/GenBank/DDBJ databases">
        <authorList>
            <consortium name="DOE Joint Genome Institute"/>
            <person name="Ahrendt S."/>
            <person name="Riley R."/>
            <person name="Andreopoulos W."/>
            <person name="Labutti K."/>
            <person name="Pangilinan J."/>
            <person name="Ruiz-Duenas F.J."/>
            <person name="Barrasa J.M."/>
            <person name="Sanchez-Garcia M."/>
            <person name="Camarero S."/>
            <person name="Miyauchi S."/>
            <person name="Serrano A."/>
            <person name="Linde D."/>
            <person name="Babiker R."/>
            <person name="Drula E."/>
            <person name="Ayuso-Fernandez I."/>
            <person name="Pacheco R."/>
            <person name="Padilla G."/>
            <person name="Ferreira P."/>
            <person name="Barriuso J."/>
            <person name="Kellner H."/>
            <person name="Castanera R."/>
            <person name="Alfaro M."/>
            <person name="Ramirez L."/>
            <person name="Pisabarro A.G."/>
            <person name="Kuo A."/>
            <person name="Tritt A."/>
            <person name="Lipzen A."/>
            <person name="He G."/>
            <person name="Yan M."/>
            <person name="Ng V."/>
            <person name="Cullen D."/>
            <person name="Martin F."/>
            <person name="Rosso M.-N."/>
            <person name="Henrissat B."/>
            <person name="Hibbett D."/>
            <person name="Martinez A.T."/>
            <person name="Grigoriev I.V."/>
        </authorList>
    </citation>
    <scope>NUCLEOTIDE SEQUENCE</scope>
    <source>
        <strain evidence="8">CBS 247.69</strain>
    </source>
</reference>
<dbReference type="InterPro" id="IPR010255">
    <property type="entry name" value="Haem_peroxidase_sf"/>
</dbReference>
<keyword evidence="2 6" id="KW-0479">Metal-binding</keyword>
<dbReference type="InterPro" id="IPR019791">
    <property type="entry name" value="Haem_peroxidase_animal"/>
</dbReference>
<evidence type="ECO:0000313" key="8">
    <source>
        <dbReference type="EMBL" id="KAF9466079.1"/>
    </source>
</evidence>
<dbReference type="InterPro" id="IPR050783">
    <property type="entry name" value="Oxylipin_biosynth_metab"/>
</dbReference>
<feature type="binding site" description="axial binding residue" evidence="6">
    <location>
        <position position="378"/>
    </location>
    <ligand>
        <name>heme b</name>
        <dbReference type="ChEBI" id="CHEBI:60344"/>
    </ligand>
    <ligandPart>
        <name>Fe</name>
        <dbReference type="ChEBI" id="CHEBI:18248"/>
    </ligandPart>
</feature>
<protein>
    <submittedName>
        <fullName evidence="8">Linoleate diol synthase</fullName>
    </submittedName>
</protein>
<dbReference type="EMBL" id="MU150243">
    <property type="protein sequence ID" value="KAF9466079.1"/>
    <property type="molecule type" value="Genomic_DNA"/>
</dbReference>
<dbReference type="Gene3D" id="1.10.640.10">
    <property type="entry name" value="Haem peroxidase domain superfamily, animal type"/>
    <property type="match status" value="1"/>
</dbReference>
<accession>A0A9P5YCC6</accession>
<dbReference type="Pfam" id="PF03098">
    <property type="entry name" value="An_peroxidase"/>
    <property type="match status" value="2"/>
</dbReference>
<organism evidence="8 9">
    <name type="scientific">Collybia nuda</name>
    <dbReference type="NCBI Taxonomy" id="64659"/>
    <lineage>
        <taxon>Eukaryota</taxon>
        <taxon>Fungi</taxon>
        <taxon>Dikarya</taxon>
        <taxon>Basidiomycota</taxon>
        <taxon>Agaricomycotina</taxon>
        <taxon>Agaricomycetes</taxon>
        <taxon>Agaricomycetidae</taxon>
        <taxon>Agaricales</taxon>
        <taxon>Tricholomatineae</taxon>
        <taxon>Clitocybaceae</taxon>
        <taxon>Collybia</taxon>
    </lineage>
</organism>
<dbReference type="Gene3D" id="1.10.630.10">
    <property type="entry name" value="Cytochrome P450"/>
    <property type="match status" value="1"/>
</dbReference>
<dbReference type="SUPFAM" id="SSF48264">
    <property type="entry name" value="Cytochrome P450"/>
    <property type="match status" value="1"/>
</dbReference>
<dbReference type="PANTHER" id="PTHR11903">
    <property type="entry name" value="PROSTAGLANDIN G/H SYNTHASE"/>
    <property type="match status" value="1"/>
</dbReference>
<feature type="compositionally biased region" description="Basic and acidic residues" evidence="7">
    <location>
        <begin position="13"/>
        <end position="33"/>
    </location>
</feature>
<dbReference type="OrthoDB" id="823504at2759"/>
<dbReference type="GO" id="GO:0051213">
    <property type="term" value="F:dioxygenase activity"/>
    <property type="evidence" value="ECO:0007669"/>
    <property type="project" value="UniProtKB-KW"/>
</dbReference>
<dbReference type="PANTHER" id="PTHR11903:SF37">
    <property type="entry name" value="PSI-PRODUCING OXYGENASE A"/>
    <property type="match status" value="1"/>
</dbReference>
<dbReference type="PROSITE" id="PS50292">
    <property type="entry name" value="PEROXIDASE_3"/>
    <property type="match status" value="1"/>
</dbReference>
<evidence type="ECO:0000256" key="7">
    <source>
        <dbReference type="SAM" id="MobiDB-lite"/>
    </source>
</evidence>
<evidence type="ECO:0000256" key="5">
    <source>
        <dbReference type="ARBA" id="ARBA00023004"/>
    </source>
</evidence>
<proteinExistence type="predicted"/>
<dbReference type="InterPro" id="IPR037120">
    <property type="entry name" value="Haem_peroxidase_sf_animal"/>
</dbReference>
<dbReference type="GO" id="GO:0006631">
    <property type="term" value="P:fatty acid metabolic process"/>
    <property type="evidence" value="ECO:0007669"/>
    <property type="project" value="UniProtKB-ARBA"/>
</dbReference>
<name>A0A9P5YCC6_9AGAR</name>
<dbReference type="GO" id="GO:0004497">
    <property type="term" value="F:monooxygenase activity"/>
    <property type="evidence" value="ECO:0007669"/>
    <property type="project" value="InterPro"/>
</dbReference>
<dbReference type="InterPro" id="IPR036396">
    <property type="entry name" value="Cyt_P450_sf"/>
</dbReference>